<evidence type="ECO:0000256" key="4">
    <source>
        <dbReference type="ARBA" id="ARBA00022741"/>
    </source>
</evidence>
<comment type="caution">
    <text evidence="10">The sequence shown here is derived from an EMBL/GenBank/DDBJ whole genome shotgun (WGS) entry which is preliminary data.</text>
</comment>
<keyword evidence="8" id="KW-0472">Membrane</keyword>
<evidence type="ECO:0000256" key="6">
    <source>
        <dbReference type="ARBA" id="ARBA00023004"/>
    </source>
</evidence>
<keyword evidence="5 10" id="KW-0067">ATP-binding</keyword>
<keyword evidence="2" id="KW-1003">Cell membrane</keyword>
<dbReference type="PROSITE" id="PS00211">
    <property type="entry name" value="ABC_TRANSPORTER_1"/>
    <property type="match status" value="1"/>
</dbReference>
<dbReference type="PANTHER" id="PTHR42781:SF4">
    <property type="entry name" value="SPERMIDINE_PUTRESCINE IMPORT ATP-BINDING PROTEIN POTA"/>
    <property type="match status" value="1"/>
</dbReference>
<dbReference type="InterPro" id="IPR003439">
    <property type="entry name" value="ABC_transporter-like_ATP-bd"/>
</dbReference>
<organism evidence="10 11">
    <name type="scientific">Hyphobacterium vulgare</name>
    <dbReference type="NCBI Taxonomy" id="1736751"/>
    <lineage>
        <taxon>Bacteria</taxon>
        <taxon>Pseudomonadati</taxon>
        <taxon>Pseudomonadota</taxon>
        <taxon>Alphaproteobacteria</taxon>
        <taxon>Maricaulales</taxon>
        <taxon>Maricaulaceae</taxon>
        <taxon>Hyphobacterium</taxon>
    </lineage>
</organism>
<dbReference type="SMART" id="SM00382">
    <property type="entry name" value="AAA"/>
    <property type="match status" value="1"/>
</dbReference>
<evidence type="ECO:0000313" key="10">
    <source>
        <dbReference type="EMBL" id="MFC2925129.1"/>
    </source>
</evidence>
<sequence>MTRPLLSVRDARFLRGRREILSGVDLDLPQGGIVALLGPSGSGKTTLLRAIAGLERLDGGEISTPSGILDNQTAWVPPNRRGFGLVFQDGALFPHMTAVMNTAFGLNHLAGKARRDEAMIWLDRVGLAHRAHAYPHELSGGEQQRVALARALAPGPRLILLDEPFSSLDRSLRDDLRRSTAKLLAASGISALLVTHDAEEAMEMAETIILMQEGRIVQAGPPEALYARPNSRAAARLLGPANIWTGTVREGGLDSPIGHVEAPDIPDGETAHLIVRPERTRVGSGDTFTLVTRTFRGGAVDLVTFAPDGSEWCARVAPDGLPESERAGLSASPSDVVIVRD</sequence>
<evidence type="ECO:0000256" key="8">
    <source>
        <dbReference type="ARBA" id="ARBA00023136"/>
    </source>
</evidence>
<keyword evidence="3" id="KW-0410">Iron transport</keyword>
<dbReference type="PROSITE" id="PS50893">
    <property type="entry name" value="ABC_TRANSPORTER_2"/>
    <property type="match status" value="1"/>
</dbReference>
<dbReference type="InterPro" id="IPR003593">
    <property type="entry name" value="AAA+_ATPase"/>
</dbReference>
<dbReference type="SUPFAM" id="SSF52540">
    <property type="entry name" value="P-loop containing nucleoside triphosphate hydrolases"/>
    <property type="match status" value="1"/>
</dbReference>
<dbReference type="Gene3D" id="3.40.50.300">
    <property type="entry name" value="P-loop containing nucleotide triphosphate hydrolases"/>
    <property type="match status" value="1"/>
</dbReference>
<evidence type="ECO:0000256" key="1">
    <source>
        <dbReference type="ARBA" id="ARBA00022448"/>
    </source>
</evidence>
<dbReference type="InterPro" id="IPR015853">
    <property type="entry name" value="ABC_transpr_FbpC"/>
</dbReference>
<gene>
    <name evidence="10" type="ORF">ACFOOR_03325</name>
</gene>
<evidence type="ECO:0000259" key="9">
    <source>
        <dbReference type="PROSITE" id="PS50893"/>
    </source>
</evidence>
<evidence type="ECO:0000256" key="7">
    <source>
        <dbReference type="ARBA" id="ARBA00023065"/>
    </source>
</evidence>
<reference evidence="11" key="1">
    <citation type="journal article" date="2019" name="Int. J. Syst. Evol. Microbiol.">
        <title>The Global Catalogue of Microorganisms (GCM) 10K type strain sequencing project: providing services to taxonomists for standard genome sequencing and annotation.</title>
        <authorList>
            <consortium name="The Broad Institute Genomics Platform"/>
            <consortium name="The Broad Institute Genome Sequencing Center for Infectious Disease"/>
            <person name="Wu L."/>
            <person name="Ma J."/>
        </authorList>
    </citation>
    <scope>NUCLEOTIDE SEQUENCE [LARGE SCALE GENOMIC DNA]</scope>
    <source>
        <strain evidence="11">KCTC 52487</strain>
    </source>
</reference>
<keyword evidence="11" id="KW-1185">Reference proteome</keyword>
<dbReference type="Pfam" id="PF00005">
    <property type="entry name" value="ABC_tran"/>
    <property type="match status" value="1"/>
</dbReference>
<dbReference type="GO" id="GO:0005524">
    <property type="term" value="F:ATP binding"/>
    <property type="evidence" value="ECO:0007669"/>
    <property type="project" value="UniProtKB-KW"/>
</dbReference>
<evidence type="ECO:0000313" key="11">
    <source>
        <dbReference type="Proteomes" id="UP001595379"/>
    </source>
</evidence>
<name>A0ABV6ZUQ1_9PROT</name>
<feature type="domain" description="ABC transporter" evidence="9">
    <location>
        <begin position="6"/>
        <end position="238"/>
    </location>
</feature>
<dbReference type="InterPro" id="IPR050093">
    <property type="entry name" value="ABC_SmlMolc_Importer"/>
</dbReference>
<dbReference type="InterPro" id="IPR017871">
    <property type="entry name" value="ABC_transporter-like_CS"/>
</dbReference>
<dbReference type="EMBL" id="JBHRSV010000001">
    <property type="protein sequence ID" value="MFC2925129.1"/>
    <property type="molecule type" value="Genomic_DNA"/>
</dbReference>
<evidence type="ECO:0000256" key="2">
    <source>
        <dbReference type="ARBA" id="ARBA00022475"/>
    </source>
</evidence>
<dbReference type="RefSeq" id="WP_343164008.1">
    <property type="nucleotide sequence ID" value="NZ_JBHRSV010000001.1"/>
</dbReference>
<dbReference type="InterPro" id="IPR027417">
    <property type="entry name" value="P-loop_NTPase"/>
</dbReference>
<keyword evidence="7" id="KW-0406">Ion transport</keyword>
<proteinExistence type="predicted"/>
<dbReference type="CDD" id="cd03259">
    <property type="entry name" value="ABC_Carb_Solutes_like"/>
    <property type="match status" value="1"/>
</dbReference>
<keyword evidence="4" id="KW-0547">Nucleotide-binding</keyword>
<keyword evidence="1" id="KW-0813">Transport</keyword>
<evidence type="ECO:0000256" key="5">
    <source>
        <dbReference type="ARBA" id="ARBA00022840"/>
    </source>
</evidence>
<dbReference type="Proteomes" id="UP001595379">
    <property type="component" value="Unassembled WGS sequence"/>
</dbReference>
<protein>
    <submittedName>
        <fullName evidence="10">ABC transporter ATP-binding protein</fullName>
    </submittedName>
</protein>
<keyword evidence="6" id="KW-0408">Iron</keyword>
<dbReference type="PANTHER" id="PTHR42781">
    <property type="entry name" value="SPERMIDINE/PUTRESCINE IMPORT ATP-BINDING PROTEIN POTA"/>
    <property type="match status" value="1"/>
</dbReference>
<accession>A0ABV6ZUQ1</accession>
<evidence type="ECO:0000256" key="3">
    <source>
        <dbReference type="ARBA" id="ARBA00022496"/>
    </source>
</evidence>